<evidence type="ECO:0000256" key="2">
    <source>
        <dbReference type="SAM" id="SignalP"/>
    </source>
</evidence>
<dbReference type="EMBL" id="CAJHNH020000468">
    <property type="protein sequence ID" value="CAG5117881.1"/>
    <property type="molecule type" value="Genomic_DNA"/>
</dbReference>
<proteinExistence type="predicted"/>
<accession>A0A8S3YRE3</accession>
<feature type="chain" id="PRO_5035777319" description="Secreted protein" evidence="2">
    <location>
        <begin position="34"/>
        <end position="175"/>
    </location>
</feature>
<sequence length="175" mass="19567">MLSRNWESASILTILHHPLQFVLICTLLMSSIAESSGVDTKEDRPIIREKRNARSRQASHSNDQLMDILNEYDTNNVDVNLLRYTPTTPSPEDVNCYVEVPVTRRVGGRCVLLGSSTWGCQAGIFLAFNSDCQSEATQQTPTQTPAASDDAASVTGQASTRTRNPFRRRRRPSRR</sequence>
<dbReference type="Proteomes" id="UP000678393">
    <property type="component" value="Unassembled WGS sequence"/>
</dbReference>
<comment type="caution">
    <text evidence="3">The sequence shown here is derived from an EMBL/GenBank/DDBJ whole genome shotgun (WGS) entry which is preliminary data.</text>
</comment>
<protein>
    <recommendedName>
        <fullName evidence="5">Secreted protein</fullName>
    </recommendedName>
</protein>
<feature type="compositionally biased region" description="Basic residues" evidence="1">
    <location>
        <begin position="164"/>
        <end position="175"/>
    </location>
</feature>
<feature type="region of interest" description="Disordered" evidence="1">
    <location>
        <begin position="135"/>
        <end position="175"/>
    </location>
</feature>
<name>A0A8S3YRE3_9EUPU</name>
<keyword evidence="4" id="KW-1185">Reference proteome</keyword>
<evidence type="ECO:0000313" key="3">
    <source>
        <dbReference type="EMBL" id="CAG5117881.1"/>
    </source>
</evidence>
<feature type="signal peptide" evidence="2">
    <location>
        <begin position="1"/>
        <end position="33"/>
    </location>
</feature>
<dbReference type="OrthoDB" id="6154824at2759"/>
<reference evidence="3" key="1">
    <citation type="submission" date="2021-04" db="EMBL/GenBank/DDBJ databases">
        <authorList>
            <consortium name="Molecular Ecology Group"/>
        </authorList>
    </citation>
    <scope>NUCLEOTIDE SEQUENCE</scope>
</reference>
<keyword evidence="2" id="KW-0732">Signal</keyword>
<evidence type="ECO:0000256" key="1">
    <source>
        <dbReference type="SAM" id="MobiDB-lite"/>
    </source>
</evidence>
<gene>
    <name evidence="3" type="ORF">CUNI_LOCUS3439</name>
</gene>
<dbReference type="AlphaFoldDB" id="A0A8S3YRE3"/>
<feature type="compositionally biased region" description="Low complexity" evidence="1">
    <location>
        <begin position="136"/>
        <end position="147"/>
    </location>
</feature>
<evidence type="ECO:0000313" key="4">
    <source>
        <dbReference type="Proteomes" id="UP000678393"/>
    </source>
</evidence>
<organism evidence="3 4">
    <name type="scientific">Candidula unifasciata</name>
    <dbReference type="NCBI Taxonomy" id="100452"/>
    <lineage>
        <taxon>Eukaryota</taxon>
        <taxon>Metazoa</taxon>
        <taxon>Spiralia</taxon>
        <taxon>Lophotrochozoa</taxon>
        <taxon>Mollusca</taxon>
        <taxon>Gastropoda</taxon>
        <taxon>Heterobranchia</taxon>
        <taxon>Euthyneura</taxon>
        <taxon>Panpulmonata</taxon>
        <taxon>Eupulmonata</taxon>
        <taxon>Stylommatophora</taxon>
        <taxon>Helicina</taxon>
        <taxon>Helicoidea</taxon>
        <taxon>Geomitridae</taxon>
        <taxon>Candidula</taxon>
    </lineage>
</organism>
<evidence type="ECO:0008006" key="5">
    <source>
        <dbReference type="Google" id="ProtNLM"/>
    </source>
</evidence>